<evidence type="ECO:0000313" key="3">
    <source>
        <dbReference type="Proteomes" id="UP000054937"/>
    </source>
</evidence>
<evidence type="ECO:0000313" key="2">
    <source>
        <dbReference type="EMBL" id="KRW98737.1"/>
    </source>
</evidence>
<comment type="caution">
    <text evidence="2">The sequence shown here is derived from an EMBL/GenBank/DDBJ whole genome shotgun (WGS) entry which is preliminary data.</text>
</comment>
<gene>
    <name evidence="2" type="ORF">PPERSA_03872</name>
</gene>
<sequence length="308" mass="38097">MSLQAGNRLYQEFLCEKIGHKKSPILYMKFTQNQNELLQCQYCNNEDKQEVNKKLFIEQVLNYPVWKIVNYPPLEDKHRQKEIKNLLEKQERENNFVEIQLPREQIDQYFLNTYNKIKYELDKLRKQIIQDFEKNLNRSSCAQVYDIKVIKEGLKKYINKEINIDKLFQIQLDFIQDMELNQNLEYREQTQQEIQQQLEMQWKDFKIFFDFKLLQLFQDNDINQENIAYQEYLKQNKKQQQKKQEVIIITYQELQEKIKYNEKILKNEFKKEQDILKDQIIRLKQQLQKSQEQRQEQALWYIFFIGWM</sequence>
<dbReference type="EMBL" id="LDAU01000231">
    <property type="protein sequence ID" value="KRW98737.1"/>
    <property type="molecule type" value="Genomic_DNA"/>
</dbReference>
<dbReference type="Proteomes" id="UP000054937">
    <property type="component" value="Unassembled WGS sequence"/>
</dbReference>
<name>A0A0V0Q995_PSEPJ</name>
<feature type="coiled-coil region" evidence="1">
    <location>
        <begin position="266"/>
        <end position="293"/>
    </location>
</feature>
<keyword evidence="1" id="KW-0175">Coiled coil</keyword>
<dbReference type="AlphaFoldDB" id="A0A0V0Q995"/>
<accession>A0A0V0Q995</accession>
<keyword evidence="3" id="KW-1185">Reference proteome</keyword>
<evidence type="ECO:0000256" key="1">
    <source>
        <dbReference type="SAM" id="Coils"/>
    </source>
</evidence>
<dbReference type="InParanoid" id="A0A0V0Q995"/>
<proteinExistence type="predicted"/>
<reference evidence="2 3" key="1">
    <citation type="journal article" date="2015" name="Sci. Rep.">
        <title>Genome of the facultative scuticociliatosis pathogen Pseudocohnilembus persalinus provides insight into its virulence through horizontal gene transfer.</title>
        <authorList>
            <person name="Xiong J."/>
            <person name="Wang G."/>
            <person name="Cheng J."/>
            <person name="Tian M."/>
            <person name="Pan X."/>
            <person name="Warren A."/>
            <person name="Jiang C."/>
            <person name="Yuan D."/>
            <person name="Miao W."/>
        </authorList>
    </citation>
    <scope>NUCLEOTIDE SEQUENCE [LARGE SCALE GENOMIC DNA]</scope>
    <source>
        <strain evidence="2">36N120E</strain>
    </source>
</reference>
<protein>
    <submittedName>
        <fullName evidence="2">Uncharacterized protein</fullName>
    </submittedName>
</protein>
<organism evidence="2 3">
    <name type="scientific">Pseudocohnilembus persalinus</name>
    <name type="common">Ciliate</name>
    <dbReference type="NCBI Taxonomy" id="266149"/>
    <lineage>
        <taxon>Eukaryota</taxon>
        <taxon>Sar</taxon>
        <taxon>Alveolata</taxon>
        <taxon>Ciliophora</taxon>
        <taxon>Intramacronucleata</taxon>
        <taxon>Oligohymenophorea</taxon>
        <taxon>Scuticociliatia</taxon>
        <taxon>Philasterida</taxon>
        <taxon>Pseudocohnilembidae</taxon>
        <taxon>Pseudocohnilembus</taxon>
    </lineage>
</organism>